<proteinExistence type="predicted"/>
<accession>A0A8S1MGK6</accession>
<reference evidence="1" key="1">
    <citation type="submission" date="2021-01" db="EMBL/GenBank/DDBJ databases">
        <authorList>
            <consortium name="Genoscope - CEA"/>
            <person name="William W."/>
        </authorList>
    </citation>
    <scope>NUCLEOTIDE SEQUENCE</scope>
</reference>
<dbReference type="EMBL" id="CAJJDM010000063">
    <property type="protein sequence ID" value="CAD8079547.1"/>
    <property type="molecule type" value="Genomic_DNA"/>
</dbReference>
<evidence type="ECO:0000313" key="1">
    <source>
        <dbReference type="EMBL" id="CAD8079547.1"/>
    </source>
</evidence>
<protein>
    <submittedName>
        <fullName evidence="1">Uncharacterized protein</fullName>
    </submittedName>
</protein>
<name>A0A8S1MGK6_PARPR</name>
<evidence type="ECO:0000313" key="2">
    <source>
        <dbReference type="Proteomes" id="UP000688137"/>
    </source>
</evidence>
<comment type="caution">
    <text evidence="1">The sequence shown here is derived from an EMBL/GenBank/DDBJ whole genome shotgun (WGS) entry which is preliminary data.</text>
</comment>
<dbReference type="Proteomes" id="UP000688137">
    <property type="component" value="Unassembled WGS sequence"/>
</dbReference>
<sequence>MSKGIGAHLDKAVKLKIYQQRANKYNSEFDKLEEQGHDPDKIPAILSEEEYKKRHANDPQEPLPFERSDKVLPITGSTHLGFDKAHTNLSATKQMMQIQEQKMQKIKTIKQSGGKLPVDEVHKAQKEHERNMKARIQYDHINDLHQMQQSDPNAKKSSYQQHHVFTKYMQDECDHQNFDYHQMKNDLKQYHEAFVICQKTLRK</sequence>
<dbReference type="AlphaFoldDB" id="A0A8S1MGK6"/>
<gene>
    <name evidence="1" type="ORF">PPRIM_AZ9-3.1.T0620080</name>
</gene>
<organism evidence="1 2">
    <name type="scientific">Paramecium primaurelia</name>
    <dbReference type="NCBI Taxonomy" id="5886"/>
    <lineage>
        <taxon>Eukaryota</taxon>
        <taxon>Sar</taxon>
        <taxon>Alveolata</taxon>
        <taxon>Ciliophora</taxon>
        <taxon>Intramacronucleata</taxon>
        <taxon>Oligohymenophorea</taxon>
        <taxon>Peniculida</taxon>
        <taxon>Parameciidae</taxon>
        <taxon>Paramecium</taxon>
    </lineage>
</organism>
<keyword evidence="2" id="KW-1185">Reference proteome</keyword>